<dbReference type="Gene3D" id="3.30.530.20">
    <property type="match status" value="1"/>
</dbReference>
<comment type="similarity">
    <text evidence="1">Belongs to the AHA1 family.</text>
</comment>
<dbReference type="Proteomes" id="UP000297982">
    <property type="component" value="Unassembled WGS sequence"/>
</dbReference>
<dbReference type="InterPro" id="IPR013538">
    <property type="entry name" value="ASHA1/2-like_C"/>
</dbReference>
<dbReference type="RefSeq" id="WP_135326364.1">
    <property type="nucleotide sequence ID" value="NZ_SRJC01000001.1"/>
</dbReference>
<evidence type="ECO:0000256" key="1">
    <source>
        <dbReference type="ARBA" id="ARBA00006817"/>
    </source>
</evidence>
<keyword evidence="4" id="KW-1185">Reference proteome</keyword>
<organism evidence="3 4">
    <name type="scientific">Halobacillus salinus</name>
    <dbReference type="NCBI Taxonomy" id="192814"/>
    <lineage>
        <taxon>Bacteria</taxon>
        <taxon>Bacillati</taxon>
        <taxon>Bacillota</taxon>
        <taxon>Bacilli</taxon>
        <taxon>Bacillales</taxon>
        <taxon>Bacillaceae</taxon>
        <taxon>Halobacillus</taxon>
    </lineage>
</organism>
<evidence type="ECO:0000259" key="2">
    <source>
        <dbReference type="Pfam" id="PF08327"/>
    </source>
</evidence>
<accession>A0A4Z0H1A6</accession>
<dbReference type="AlphaFoldDB" id="A0A4Z0H1A6"/>
<evidence type="ECO:0000313" key="4">
    <source>
        <dbReference type="Proteomes" id="UP000297982"/>
    </source>
</evidence>
<dbReference type="InterPro" id="IPR023393">
    <property type="entry name" value="START-like_dom_sf"/>
</dbReference>
<dbReference type="Pfam" id="PF08327">
    <property type="entry name" value="AHSA1"/>
    <property type="match status" value="1"/>
</dbReference>
<name>A0A4Z0H1A6_9BACI</name>
<gene>
    <name evidence="3" type="ORF">E4663_01125</name>
</gene>
<proteinExistence type="inferred from homology"/>
<dbReference type="SUPFAM" id="SSF55961">
    <property type="entry name" value="Bet v1-like"/>
    <property type="match status" value="1"/>
</dbReference>
<protein>
    <recommendedName>
        <fullName evidence="2">Activator of Hsp90 ATPase homologue 1/2-like C-terminal domain-containing protein</fullName>
    </recommendedName>
</protein>
<feature type="domain" description="Activator of Hsp90 ATPase homologue 1/2-like C-terminal" evidence="2">
    <location>
        <begin position="13"/>
        <end position="139"/>
    </location>
</feature>
<evidence type="ECO:0000313" key="3">
    <source>
        <dbReference type="EMBL" id="TGB03637.1"/>
    </source>
</evidence>
<comment type="caution">
    <text evidence="3">The sequence shown here is derived from an EMBL/GenBank/DDBJ whole genome shotgun (WGS) entry which is preliminary data.</text>
</comment>
<dbReference type="EMBL" id="SRJC01000001">
    <property type="protein sequence ID" value="TGB03637.1"/>
    <property type="molecule type" value="Genomic_DNA"/>
</dbReference>
<sequence>MASDQITREIFINAPIQKVWELISQPAWWVGDKPGPDKVQVDGSRVVADTKYGKFPVLIEQSEPPNYLACRWASSFPGEEPKRGNSTLVEFKLTSKVEGTVLRVVESGFSNLAATEEEKRKYFKGNVQGWEMQMEVLRKRADY</sequence>
<reference evidence="3 4" key="1">
    <citation type="journal article" date="2003" name="Int. J. Syst. Evol. Microbiol.">
        <title>Halobacillus salinus sp. nov., isolated from a salt lake on the coast of the East Sea in Korea.</title>
        <authorList>
            <person name="Yoon J.H."/>
            <person name="Kang K.H."/>
            <person name="Park Y.H."/>
        </authorList>
    </citation>
    <scope>NUCLEOTIDE SEQUENCE [LARGE SCALE GENOMIC DNA]</scope>
    <source>
        <strain evidence="3 4">HSL-3</strain>
    </source>
</reference>